<dbReference type="GeneID" id="102706460"/>
<dbReference type="EnsemblPlants" id="OB03G41940.1">
    <property type="protein sequence ID" value="OB03G41940.1"/>
    <property type="gene ID" value="OB03G41940"/>
</dbReference>
<dbReference type="Gene3D" id="1.10.630.10">
    <property type="entry name" value="Cytochrome P450"/>
    <property type="match status" value="1"/>
</dbReference>
<evidence type="ECO:0000313" key="10">
    <source>
        <dbReference type="Proteomes" id="UP000006038"/>
    </source>
</evidence>
<dbReference type="InterPro" id="IPR036396">
    <property type="entry name" value="Cyt_P450_sf"/>
</dbReference>
<dbReference type="PROSITE" id="PS00086">
    <property type="entry name" value="CYTOCHROME_P450"/>
    <property type="match status" value="1"/>
</dbReference>
<reference evidence="9" key="2">
    <citation type="submission" date="2013-04" db="UniProtKB">
        <authorList>
            <consortium name="EnsemblPlants"/>
        </authorList>
    </citation>
    <scope>IDENTIFICATION</scope>
</reference>
<dbReference type="SUPFAM" id="SSF48264">
    <property type="entry name" value="Cytochrome P450"/>
    <property type="match status" value="1"/>
</dbReference>
<evidence type="ECO:0000256" key="1">
    <source>
        <dbReference type="ARBA" id="ARBA00022617"/>
    </source>
</evidence>
<keyword evidence="8" id="KW-0503">Monooxygenase</keyword>
<keyword evidence="1 7" id="KW-0349">Heme</keyword>
<evidence type="ECO:0000256" key="3">
    <source>
        <dbReference type="ARBA" id="ARBA00022723"/>
    </source>
</evidence>
<dbReference type="GO" id="GO:0016705">
    <property type="term" value="F:oxidoreductase activity, acting on paired donors, with incorporation or reduction of molecular oxygen"/>
    <property type="evidence" value="ECO:0007669"/>
    <property type="project" value="InterPro"/>
</dbReference>
<proteinExistence type="inferred from homology"/>
<accession>J3LT18</accession>
<dbReference type="InterPro" id="IPR017972">
    <property type="entry name" value="Cyt_P450_CS"/>
</dbReference>
<dbReference type="KEGG" id="obr:102706460"/>
<dbReference type="eggNOG" id="KOG0156">
    <property type="taxonomic scope" value="Eukaryota"/>
</dbReference>
<sequence>MDKVCIAVCCIVALFFLVDYLRCRHGGRSDGKNGGTRKLPPSPPAIPFFGHLHLIENPLHAALSRLAERHGPVFSLRLGSRSAVVVSSPECARECFTENDVCFANRPQFPSQMPATFNGAAIGFTNYGPHWRNLRRIATVHLLSAHRVRNMSGVVSGEVRPMVRRMLRAAAPGGVGVARVQLKRMLFELSHSVLMEAIAQTKATRPEADADTDMSVEAQEFKQVTDELSPLLGAANLWDYLPALRWFDVFGVKRKILAAASKRNAFMRRLIEAERQRMDEDVAGGDGERKSMISVMLALQKTEPEVYTDNTIMNLCVPLFAAGTDTTAMTIEWAMSLLLNHPETLKKAQVEIDTYVGNSRLISVDDMPHLIYLQCIISETLRLYPAAPLLLPHESSMDCKISGYHISSGTILLVNVVAIHRDPIVWEEPSKFKPERFEDGKYDGLLMIPFGMGRRKCPGETLALQIIGLVLGTLIQCFDWDRLDDAEVDMTQGSGLTNPKAVPLEAICKPREAMRDVLQKLL</sequence>
<keyword evidence="2" id="KW-0812">Transmembrane</keyword>
<evidence type="ECO:0008006" key="11">
    <source>
        <dbReference type="Google" id="ProtNLM"/>
    </source>
</evidence>
<dbReference type="STRING" id="4533.J3LT18"/>
<comment type="cofactor">
    <cofactor evidence="7">
        <name>heme</name>
        <dbReference type="ChEBI" id="CHEBI:30413"/>
    </cofactor>
</comment>
<name>J3LT18_ORYBR</name>
<keyword evidence="10" id="KW-1185">Reference proteome</keyword>
<dbReference type="InterPro" id="IPR002401">
    <property type="entry name" value="Cyt_P450_E_grp-I"/>
</dbReference>
<protein>
    <recommendedName>
        <fullName evidence="11">Cytochrome P450</fullName>
    </recommendedName>
</protein>
<reference evidence="9" key="1">
    <citation type="journal article" date="2013" name="Nat. Commun.">
        <title>Whole-genome sequencing of Oryza brachyantha reveals mechanisms underlying Oryza genome evolution.</title>
        <authorList>
            <person name="Chen J."/>
            <person name="Huang Q."/>
            <person name="Gao D."/>
            <person name="Wang J."/>
            <person name="Lang Y."/>
            <person name="Liu T."/>
            <person name="Li B."/>
            <person name="Bai Z."/>
            <person name="Luis Goicoechea J."/>
            <person name="Liang C."/>
            <person name="Chen C."/>
            <person name="Zhang W."/>
            <person name="Sun S."/>
            <person name="Liao Y."/>
            <person name="Zhang X."/>
            <person name="Yang L."/>
            <person name="Song C."/>
            <person name="Wang M."/>
            <person name="Shi J."/>
            <person name="Liu G."/>
            <person name="Liu J."/>
            <person name="Zhou H."/>
            <person name="Zhou W."/>
            <person name="Yu Q."/>
            <person name="An N."/>
            <person name="Chen Y."/>
            <person name="Cai Q."/>
            <person name="Wang B."/>
            <person name="Liu B."/>
            <person name="Min J."/>
            <person name="Huang Y."/>
            <person name="Wu H."/>
            <person name="Li Z."/>
            <person name="Zhang Y."/>
            <person name="Yin Y."/>
            <person name="Song W."/>
            <person name="Jiang J."/>
            <person name="Jackson S.A."/>
            <person name="Wing R.A."/>
            <person name="Wang J."/>
            <person name="Chen M."/>
        </authorList>
    </citation>
    <scope>NUCLEOTIDE SEQUENCE [LARGE SCALE GENOMIC DNA]</scope>
    <source>
        <strain evidence="9">cv. IRGC 101232</strain>
    </source>
</reference>
<keyword evidence="4" id="KW-0472">Membrane</keyword>
<dbReference type="FunFam" id="1.10.630.10:FF:000104">
    <property type="entry name" value="Cytochrome P450 family 81 subfamily D polypeptide 8"/>
    <property type="match status" value="1"/>
</dbReference>
<dbReference type="PANTHER" id="PTHR47947">
    <property type="entry name" value="CYTOCHROME P450 82C3-RELATED"/>
    <property type="match status" value="1"/>
</dbReference>
<comment type="similarity">
    <text evidence="8">Belongs to the cytochrome P450 family.</text>
</comment>
<dbReference type="GO" id="GO:0005506">
    <property type="term" value="F:iron ion binding"/>
    <property type="evidence" value="ECO:0007669"/>
    <property type="project" value="InterPro"/>
</dbReference>
<dbReference type="AlphaFoldDB" id="J3LT18"/>
<evidence type="ECO:0000256" key="8">
    <source>
        <dbReference type="RuleBase" id="RU000461"/>
    </source>
</evidence>
<evidence type="ECO:0000256" key="5">
    <source>
        <dbReference type="ARBA" id="ARBA00023002"/>
    </source>
</evidence>
<evidence type="ECO:0000256" key="6">
    <source>
        <dbReference type="ARBA" id="ARBA00023004"/>
    </source>
</evidence>
<dbReference type="GO" id="GO:0004497">
    <property type="term" value="F:monooxygenase activity"/>
    <property type="evidence" value="ECO:0007669"/>
    <property type="project" value="UniProtKB-KW"/>
</dbReference>
<feature type="binding site" description="axial binding residue" evidence="7">
    <location>
        <position position="457"/>
    </location>
    <ligand>
        <name>heme</name>
        <dbReference type="ChEBI" id="CHEBI:30413"/>
    </ligand>
    <ligandPart>
        <name>Fe</name>
        <dbReference type="ChEBI" id="CHEBI:18248"/>
    </ligandPart>
</feature>
<keyword evidence="3 7" id="KW-0479">Metal-binding</keyword>
<dbReference type="PRINTS" id="PR00385">
    <property type="entry name" value="P450"/>
</dbReference>
<keyword evidence="6 7" id="KW-0408">Iron</keyword>
<dbReference type="HOGENOM" id="CLU_001570_4_0_1"/>
<dbReference type="Gramene" id="OB03G41940.1">
    <property type="protein sequence ID" value="OB03G41940.1"/>
    <property type="gene ID" value="OB03G41940"/>
</dbReference>
<gene>
    <name evidence="9" type="primary">LOC102706460</name>
</gene>
<keyword evidence="4" id="KW-1133">Transmembrane helix</keyword>
<dbReference type="Pfam" id="PF00067">
    <property type="entry name" value="p450"/>
    <property type="match status" value="1"/>
</dbReference>
<dbReference type="GO" id="GO:0020037">
    <property type="term" value="F:heme binding"/>
    <property type="evidence" value="ECO:0007669"/>
    <property type="project" value="InterPro"/>
</dbReference>
<dbReference type="InterPro" id="IPR001128">
    <property type="entry name" value="Cyt_P450"/>
</dbReference>
<organism evidence="9">
    <name type="scientific">Oryza brachyantha</name>
    <name type="common">malo sina</name>
    <dbReference type="NCBI Taxonomy" id="4533"/>
    <lineage>
        <taxon>Eukaryota</taxon>
        <taxon>Viridiplantae</taxon>
        <taxon>Streptophyta</taxon>
        <taxon>Embryophyta</taxon>
        <taxon>Tracheophyta</taxon>
        <taxon>Spermatophyta</taxon>
        <taxon>Magnoliopsida</taxon>
        <taxon>Liliopsida</taxon>
        <taxon>Poales</taxon>
        <taxon>Poaceae</taxon>
        <taxon>BOP clade</taxon>
        <taxon>Oryzoideae</taxon>
        <taxon>Oryzeae</taxon>
        <taxon>Oryzinae</taxon>
        <taxon>Oryza</taxon>
    </lineage>
</organism>
<dbReference type="OMA" id="NLPPCPF"/>
<evidence type="ECO:0000313" key="9">
    <source>
        <dbReference type="EnsemblPlants" id="OB03G41940.1"/>
    </source>
</evidence>
<dbReference type="PRINTS" id="PR00463">
    <property type="entry name" value="EP450I"/>
</dbReference>
<dbReference type="PANTHER" id="PTHR47947:SF23">
    <property type="entry name" value="CYTOCHROME P450 FAMILY PROTEIN, EXPRESSED"/>
    <property type="match status" value="1"/>
</dbReference>
<dbReference type="Proteomes" id="UP000006038">
    <property type="component" value="Chromosome 3"/>
</dbReference>
<evidence type="ECO:0000256" key="4">
    <source>
        <dbReference type="ARBA" id="ARBA00022989"/>
    </source>
</evidence>
<dbReference type="OrthoDB" id="637051at2759"/>
<keyword evidence="5 8" id="KW-0560">Oxidoreductase</keyword>
<dbReference type="RefSeq" id="XP_006650627.1">
    <property type="nucleotide sequence ID" value="XM_006650564.3"/>
</dbReference>
<dbReference type="FunFam" id="1.10.630.10:FF:000257">
    <property type="entry name" value="Os02g0503850 protein"/>
    <property type="match status" value="1"/>
</dbReference>
<evidence type="ECO:0000256" key="7">
    <source>
        <dbReference type="PIRSR" id="PIRSR602401-1"/>
    </source>
</evidence>
<evidence type="ECO:0000256" key="2">
    <source>
        <dbReference type="ARBA" id="ARBA00022692"/>
    </source>
</evidence>
<dbReference type="InterPro" id="IPR050651">
    <property type="entry name" value="Plant_Cytochrome_P450_Monoox"/>
</dbReference>